<keyword evidence="2 6" id="KW-0812">Transmembrane</keyword>
<organism evidence="8 9">
    <name type="scientific">Reticulomyxa filosa</name>
    <dbReference type="NCBI Taxonomy" id="46433"/>
    <lineage>
        <taxon>Eukaryota</taxon>
        <taxon>Sar</taxon>
        <taxon>Rhizaria</taxon>
        <taxon>Retaria</taxon>
        <taxon>Foraminifera</taxon>
        <taxon>Monothalamids</taxon>
        <taxon>Reticulomyxidae</taxon>
        <taxon>Reticulomyxa</taxon>
    </lineage>
</organism>
<evidence type="ECO:0000256" key="2">
    <source>
        <dbReference type="ARBA" id="ARBA00022692"/>
    </source>
</evidence>
<sequence length="340" mass="38180">MIIISKIITRYALRAKTPTQTNLTAPTKKQYTAKRITSAATKNHQSTTTTTYCLRKDMRSEINVQVLSDLQLQLASLFVTAIVIQNTVEVLVPFASRRIKAMIEKRRLDQRGGGETVMPPKSDAEQQMDLVRNESTIDDMSEMVVQFGYVTMFVIALPITPLLSLINNIIELKVDGFKLVRESQRPHPNGSSGLGAWNDVLGFFSIVAVGTNVALITWRTSLVNTLISYDPTMKWVFFTFISIFLSILVRAEKWAIPDVPRDVDQGVERQKLIESVLVLGTRVDMDDDEPPKKDDQLPSFAFDPSKPFVESTTLPFIPLGDLSQLTDDDIQRANTQQSQQ</sequence>
<dbReference type="EMBL" id="ASPP01010053">
    <property type="protein sequence ID" value="ETO23310.1"/>
    <property type="molecule type" value="Genomic_DNA"/>
</dbReference>
<evidence type="ECO:0000256" key="3">
    <source>
        <dbReference type="ARBA" id="ARBA00022989"/>
    </source>
</evidence>
<dbReference type="InterPro" id="IPR007632">
    <property type="entry name" value="Anoctamin"/>
</dbReference>
<evidence type="ECO:0000259" key="7">
    <source>
        <dbReference type="Pfam" id="PF04547"/>
    </source>
</evidence>
<dbReference type="GO" id="GO:0016020">
    <property type="term" value="C:membrane"/>
    <property type="evidence" value="ECO:0007669"/>
    <property type="project" value="UniProtKB-SubCell"/>
</dbReference>
<feature type="transmembrane region" description="Helical" evidence="6">
    <location>
        <begin position="147"/>
        <end position="170"/>
    </location>
</feature>
<dbReference type="OrthoDB" id="296386at2759"/>
<reference evidence="8 9" key="1">
    <citation type="journal article" date="2013" name="Curr. Biol.">
        <title>The Genome of the Foraminiferan Reticulomyxa filosa.</title>
        <authorList>
            <person name="Glockner G."/>
            <person name="Hulsmann N."/>
            <person name="Schleicher M."/>
            <person name="Noegel A.A."/>
            <person name="Eichinger L."/>
            <person name="Gallinger C."/>
            <person name="Pawlowski J."/>
            <person name="Sierra R."/>
            <person name="Euteneuer U."/>
            <person name="Pillet L."/>
            <person name="Moustafa A."/>
            <person name="Platzer M."/>
            <person name="Groth M."/>
            <person name="Szafranski K."/>
            <person name="Schliwa M."/>
        </authorList>
    </citation>
    <scope>NUCLEOTIDE SEQUENCE [LARGE SCALE GENOMIC DNA]</scope>
</reference>
<name>X6NAI5_RETFI</name>
<feature type="transmembrane region" description="Helical" evidence="6">
    <location>
        <begin position="191"/>
        <end position="215"/>
    </location>
</feature>
<protein>
    <recommendedName>
        <fullName evidence="7">Anoctamin transmembrane domain-containing protein</fullName>
    </recommendedName>
</protein>
<accession>X6NAI5</accession>
<dbReference type="Proteomes" id="UP000023152">
    <property type="component" value="Unassembled WGS sequence"/>
</dbReference>
<evidence type="ECO:0000313" key="8">
    <source>
        <dbReference type="EMBL" id="ETO23310.1"/>
    </source>
</evidence>
<evidence type="ECO:0000256" key="4">
    <source>
        <dbReference type="ARBA" id="ARBA00023136"/>
    </source>
</evidence>
<evidence type="ECO:0000256" key="5">
    <source>
        <dbReference type="SAM" id="MobiDB-lite"/>
    </source>
</evidence>
<keyword evidence="9" id="KW-1185">Reference proteome</keyword>
<comment type="subcellular location">
    <subcellularLocation>
        <location evidence="1">Membrane</location>
        <topology evidence="1">Multi-pass membrane protein</topology>
    </subcellularLocation>
</comment>
<dbReference type="AlphaFoldDB" id="X6NAI5"/>
<gene>
    <name evidence="8" type="ORF">RFI_13873</name>
</gene>
<dbReference type="PANTHER" id="PTHR12308:SF73">
    <property type="entry name" value="ANOCTAMIN"/>
    <property type="match status" value="1"/>
</dbReference>
<evidence type="ECO:0000256" key="1">
    <source>
        <dbReference type="ARBA" id="ARBA00004141"/>
    </source>
</evidence>
<dbReference type="PANTHER" id="PTHR12308">
    <property type="entry name" value="ANOCTAMIN"/>
    <property type="match status" value="1"/>
</dbReference>
<feature type="region of interest" description="Disordered" evidence="5">
    <location>
        <begin position="284"/>
        <end position="307"/>
    </location>
</feature>
<dbReference type="InterPro" id="IPR049452">
    <property type="entry name" value="Anoctamin_TM"/>
</dbReference>
<feature type="transmembrane region" description="Helical" evidence="6">
    <location>
        <begin position="235"/>
        <end position="251"/>
    </location>
</feature>
<dbReference type="Pfam" id="PF04547">
    <property type="entry name" value="Anoctamin"/>
    <property type="match status" value="1"/>
</dbReference>
<evidence type="ECO:0000313" key="9">
    <source>
        <dbReference type="Proteomes" id="UP000023152"/>
    </source>
</evidence>
<comment type="caution">
    <text evidence="8">The sequence shown here is derived from an EMBL/GenBank/DDBJ whole genome shotgun (WGS) entry which is preliminary data.</text>
</comment>
<dbReference type="GO" id="GO:0005254">
    <property type="term" value="F:chloride channel activity"/>
    <property type="evidence" value="ECO:0007669"/>
    <property type="project" value="TreeGrafter"/>
</dbReference>
<evidence type="ECO:0000256" key="6">
    <source>
        <dbReference type="SAM" id="Phobius"/>
    </source>
</evidence>
<proteinExistence type="predicted"/>
<keyword evidence="3 6" id="KW-1133">Transmembrane helix</keyword>
<keyword evidence="4 6" id="KW-0472">Membrane</keyword>
<feature type="domain" description="Anoctamin transmembrane" evidence="7">
    <location>
        <begin position="56"/>
        <end position="269"/>
    </location>
</feature>